<protein>
    <submittedName>
        <fullName evidence="6">Transcriptional regulator, TetR family</fullName>
    </submittedName>
</protein>
<dbReference type="InterPro" id="IPR001647">
    <property type="entry name" value="HTH_TetR"/>
</dbReference>
<evidence type="ECO:0000313" key="7">
    <source>
        <dbReference type="Proteomes" id="UP000199352"/>
    </source>
</evidence>
<name>A0A1H9WU20_9PSEU</name>
<dbReference type="SUPFAM" id="SSF46689">
    <property type="entry name" value="Homeodomain-like"/>
    <property type="match status" value="1"/>
</dbReference>
<dbReference type="STRING" id="402600.SAMN05216188_14310"/>
<dbReference type="OrthoDB" id="4214267at2"/>
<evidence type="ECO:0000256" key="3">
    <source>
        <dbReference type="ARBA" id="ARBA00023163"/>
    </source>
</evidence>
<dbReference type="AlphaFoldDB" id="A0A1H9WU20"/>
<proteinExistence type="predicted"/>
<evidence type="ECO:0000256" key="4">
    <source>
        <dbReference type="PROSITE-ProRule" id="PRU00335"/>
    </source>
</evidence>
<keyword evidence="3" id="KW-0804">Transcription</keyword>
<evidence type="ECO:0000256" key="2">
    <source>
        <dbReference type="ARBA" id="ARBA00023125"/>
    </source>
</evidence>
<dbReference type="InterPro" id="IPR036271">
    <property type="entry name" value="Tet_transcr_reg_TetR-rel_C_sf"/>
</dbReference>
<dbReference type="PANTHER" id="PTHR47506">
    <property type="entry name" value="TRANSCRIPTIONAL REGULATORY PROTEIN"/>
    <property type="match status" value="1"/>
</dbReference>
<dbReference type="InterPro" id="IPR009057">
    <property type="entry name" value="Homeodomain-like_sf"/>
</dbReference>
<feature type="DNA-binding region" description="H-T-H motif" evidence="4">
    <location>
        <begin position="27"/>
        <end position="46"/>
    </location>
</feature>
<accession>A0A1H9WU20</accession>
<gene>
    <name evidence="6" type="ORF">SAMN05216188_14310</name>
</gene>
<reference evidence="7" key="1">
    <citation type="submission" date="2016-10" db="EMBL/GenBank/DDBJ databases">
        <authorList>
            <person name="Varghese N."/>
            <person name="Submissions S."/>
        </authorList>
    </citation>
    <scope>NUCLEOTIDE SEQUENCE [LARGE SCALE GENOMIC DNA]</scope>
    <source>
        <strain evidence="7">CGMCC 4.3525</strain>
    </source>
</reference>
<dbReference type="PROSITE" id="PS50977">
    <property type="entry name" value="HTH_TETR_2"/>
    <property type="match status" value="1"/>
</dbReference>
<evidence type="ECO:0000256" key="1">
    <source>
        <dbReference type="ARBA" id="ARBA00023015"/>
    </source>
</evidence>
<evidence type="ECO:0000259" key="5">
    <source>
        <dbReference type="PROSITE" id="PS50977"/>
    </source>
</evidence>
<keyword evidence="2 4" id="KW-0238">DNA-binding</keyword>
<sequence>MPAEDTRSRLVAHATNLFHREGFHAVGVDRLAADLGISKKTLYKQFRSKDELLTEVLDRCGDMAVQDFPDESDDASPRERLLGVFDAQRAYCEAPEFSGCFFVNIATEFRDPSHPAVRQACFHKSQLHGYVRRQADIAGAHDSESLAEQLVVLHTGAADYALLTGRYPATIRQAVEALLDVHGIH</sequence>
<organism evidence="6 7">
    <name type="scientific">Lentzea xinjiangensis</name>
    <dbReference type="NCBI Taxonomy" id="402600"/>
    <lineage>
        <taxon>Bacteria</taxon>
        <taxon>Bacillati</taxon>
        <taxon>Actinomycetota</taxon>
        <taxon>Actinomycetes</taxon>
        <taxon>Pseudonocardiales</taxon>
        <taxon>Pseudonocardiaceae</taxon>
        <taxon>Lentzea</taxon>
    </lineage>
</organism>
<dbReference type="EMBL" id="FOFR01000043">
    <property type="protein sequence ID" value="SES37279.1"/>
    <property type="molecule type" value="Genomic_DNA"/>
</dbReference>
<dbReference type="Proteomes" id="UP000199352">
    <property type="component" value="Unassembled WGS sequence"/>
</dbReference>
<dbReference type="SUPFAM" id="SSF48498">
    <property type="entry name" value="Tetracyclin repressor-like, C-terminal domain"/>
    <property type="match status" value="1"/>
</dbReference>
<dbReference type="Gene3D" id="1.10.357.10">
    <property type="entry name" value="Tetracycline Repressor, domain 2"/>
    <property type="match status" value="1"/>
</dbReference>
<dbReference type="PANTHER" id="PTHR47506:SF1">
    <property type="entry name" value="HTH-TYPE TRANSCRIPTIONAL REGULATOR YJDC"/>
    <property type="match status" value="1"/>
</dbReference>
<dbReference type="RefSeq" id="WP_089962474.1">
    <property type="nucleotide sequence ID" value="NZ_FOFR01000043.1"/>
</dbReference>
<dbReference type="GO" id="GO:0003677">
    <property type="term" value="F:DNA binding"/>
    <property type="evidence" value="ECO:0007669"/>
    <property type="project" value="UniProtKB-UniRule"/>
</dbReference>
<keyword evidence="7" id="KW-1185">Reference proteome</keyword>
<evidence type="ECO:0000313" key="6">
    <source>
        <dbReference type="EMBL" id="SES37279.1"/>
    </source>
</evidence>
<dbReference type="PRINTS" id="PR00455">
    <property type="entry name" value="HTHTETR"/>
</dbReference>
<dbReference type="Pfam" id="PF00440">
    <property type="entry name" value="TetR_N"/>
    <property type="match status" value="1"/>
</dbReference>
<keyword evidence="1" id="KW-0805">Transcription regulation</keyword>
<feature type="domain" description="HTH tetR-type" evidence="5">
    <location>
        <begin position="4"/>
        <end position="64"/>
    </location>
</feature>